<reference evidence="2 3" key="1">
    <citation type="submission" date="2021-01" db="EMBL/GenBank/DDBJ databases">
        <title>Genomic Encyclopedia of Type Strains, Phase IV (KMG-IV): sequencing the most valuable type-strain genomes for metagenomic binning, comparative biology and taxonomic classification.</title>
        <authorList>
            <person name="Goeker M."/>
        </authorList>
    </citation>
    <scope>NUCLEOTIDE SEQUENCE [LARGE SCALE GENOMIC DNA]</scope>
    <source>
        <strain evidence="2 3">DSM 105482</strain>
    </source>
</reference>
<dbReference type="SMART" id="SM00860">
    <property type="entry name" value="SMI1_KNR4"/>
    <property type="match status" value="1"/>
</dbReference>
<dbReference type="Gene3D" id="3.40.1580.10">
    <property type="entry name" value="SMI1/KNR4-like"/>
    <property type="match status" value="1"/>
</dbReference>
<comment type="caution">
    <text evidence="2">The sequence shown here is derived from an EMBL/GenBank/DDBJ whole genome shotgun (WGS) entry which is preliminary data.</text>
</comment>
<evidence type="ECO:0000313" key="2">
    <source>
        <dbReference type="EMBL" id="MBM7690745.1"/>
    </source>
</evidence>
<dbReference type="EMBL" id="JAFBFI010000001">
    <property type="protein sequence ID" value="MBM7690745.1"/>
    <property type="molecule type" value="Genomic_DNA"/>
</dbReference>
<evidence type="ECO:0000313" key="3">
    <source>
        <dbReference type="Proteomes" id="UP000823486"/>
    </source>
</evidence>
<dbReference type="SUPFAM" id="SSF160631">
    <property type="entry name" value="SMI1/KNR4-like"/>
    <property type="match status" value="1"/>
</dbReference>
<dbReference type="InterPro" id="IPR018958">
    <property type="entry name" value="Knr4/Smi1-like_dom"/>
</dbReference>
<keyword evidence="3" id="KW-1185">Reference proteome</keyword>
<evidence type="ECO:0000259" key="1">
    <source>
        <dbReference type="SMART" id="SM00860"/>
    </source>
</evidence>
<feature type="domain" description="Knr4/Smi1-like" evidence="1">
    <location>
        <begin position="17"/>
        <end position="145"/>
    </location>
</feature>
<sequence>MEMNLWRDDTDEFKLEPLTDEMVKKAEEELKVKLPESYIKILKEQNGGYINYDSHPSDTPNSWADDHVNVEHILGIGEENGILESAYLIEEWDLPKNVVLVTGDGHSWIALDYRNTKVDPPVIFIDVDLELIFELAPNFESFLNGLTTWEDDVDVEEPHEPQKKGFFGRFFGK</sequence>
<proteinExistence type="predicted"/>
<dbReference type="Pfam" id="PF09346">
    <property type="entry name" value="SMI1_KNR4"/>
    <property type="match status" value="1"/>
</dbReference>
<gene>
    <name evidence="2" type="ORF">JOC77_000148</name>
</gene>
<dbReference type="Proteomes" id="UP000823486">
    <property type="component" value="Unassembled WGS sequence"/>
</dbReference>
<name>A0ABS2QCN3_9BACI</name>
<protein>
    <recommendedName>
        <fullName evidence="1">Knr4/Smi1-like domain-containing protein</fullName>
    </recommendedName>
</protein>
<organism evidence="2 3">
    <name type="scientific">Peribacillus deserti</name>
    <dbReference type="NCBI Taxonomy" id="673318"/>
    <lineage>
        <taxon>Bacteria</taxon>
        <taxon>Bacillati</taxon>
        <taxon>Bacillota</taxon>
        <taxon>Bacilli</taxon>
        <taxon>Bacillales</taxon>
        <taxon>Bacillaceae</taxon>
        <taxon>Peribacillus</taxon>
    </lineage>
</organism>
<accession>A0ABS2QCN3</accession>
<dbReference type="RefSeq" id="WP_204537432.1">
    <property type="nucleotide sequence ID" value="NZ_JAFBFI010000001.1"/>
</dbReference>
<dbReference type="InterPro" id="IPR037883">
    <property type="entry name" value="Knr4/Smi1-like_sf"/>
</dbReference>